<comment type="function">
    <text evidence="1 6">Catalyzes the insertion of molybdate into adenylated molybdopterin with the concomitant release of AMP.</text>
</comment>
<dbReference type="PANTHER" id="PTHR10192:SF5">
    <property type="entry name" value="GEPHYRIN"/>
    <property type="match status" value="1"/>
</dbReference>
<dbReference type="GO" id="GO:0046872">
    <property type="term" value="F:metal ion binding"/>
    <property type="evidence" value="ECO:0007669"/>
    <property type="project" value="UniProtKB-UniRule"/>
</dbReference>
<dbReference type="GO" id="GO:0061599">
    <property type="term" value="F:molybdopterin molybdotransferase activity"/>
    <property type="evidence" value="ECO:0007669"/>
    <property type="project" value="UniProtKB-UniRule"/>
</dbReference>
<dbReference type="InterPro" id="IPR001453">
    <property type="entry name" value="MoaB/Mog_dom"/>
</dbReference>
<dbReference type="UniPathway" id="UPA00344"/>
<evidence type="ECO:0000256" key="6">
    <source>
        <dbReference type="RuleBase" id="RU365090"/>
    </source>
</evidence>
<dbReference type="Pfam" id="PF00994">
    <property type="entry name" value="MoCF_biosynth"/>
    <property type="match status" value="1"/>
</dbReference>
<dbReference type="SUPFAM" id="SSF53218">
    <property type="entry name" value="Molybdenum cofactor biosynthesis proteins"/>
    <property type="match status" value="1"/>
</dbReference>
<dbReference type="InterPro" id="IPR038987">
    <property type="entry name" value="MoeA-like"/>
</dbReference>
<dbReference type="Gene3D" id="2.170.190.11">
    <property type="entry name" value="Molybdopterin biosynthesis moea protein, domain 3"/>
    <property type="match status" value="1"/>
</dbReference>
<evidence type="ECO:0000313" key="9">
    <source>
        <dbReference type="Proteomes" id="UP000315439"/>
    </source>
</evidence>
<evidence type="ECO:0000256" key="3">
    <source>
        <dbReference type="ARBA" id="ARBA00010763"/>
    </source>
</evidence>
<dbReference type="InterPro" id="IPR036135">
    <property type="entry name" value="MoeA_linker/N_sf"/>
</dbReference>
<keyword evidence="6" id="KW-0500">Molybdenum</keyword>
<dbReference type="InterPro" id="IPR005111">
    <property type="entry name" value="MoeA_C_domain_IV"/>
</dbReference>
<protein>
    <recommendedName>
        <fullName evidence="6">Molybdopterin molybdenumtransferase</fullName>
        <ecNumber evidence="6">2.10.1.1</ecNumber>
    </recommendedName>
</protein>
<comment type="cofactor">
    <cofactor evidence="6">
        <name>Mg(2+)</name>
        <dbReference type="ChEBI" id="CHEBI:18420"/>
    </cofactor>
</comment>
<comment type="caution">
    <text evidence="8">The sequence shown here is derived from an EMBL/GenBank/DDBJ whole genome shotgun (WGS) entry which is preliminary data.</text>
</comment>
<comment type="catalytic activity">
    <reaction evidence="5">
        <text>adenylyl-molybdopterin + molybdate = Mo-molybdopterin + AMP + H(+)</text>
        <dbReference type="Rhea" id="RHEA:35047"/>
        <dbReference type="ChEBI" id="CHEBI:15378"/>
        <dbReference type="ChEBI" id="CHEBI:36264"/>
        <dbReference type="ChEBI" id="CHEBI:62727"/>
        <dbReference type="ChEBI" id="CHEBI:71302"/>
        <dbReference type="ChEBI" id="CHEBI:456215"/>
        <dbReference type="EC" id="2.10.1.1"/>
    </reaction>
</comment>
<comment type="similarity">
    <text evidence="3 6">Belongs to the MoeA family.</text>
</comment>
<dbReference type="Pfam" id="PF03454">
    <property type="entry name" value="MoeA_C"/>
    <property type="match status" value="1"/>
</dbReference>
<dbReference type="SUPFAM" id="SSF63867">
    <property type="entry name" value="MoeA C-terminal domain-like"/>
    <property type="match status" value="1"/>
</dbReference>
<keyword evidence="6" id="KW-0479">Metal-binding</keyword>
<dbReference type="RefSeq" id="WP_142893701.1">
    <property type="nucleotide sequence ID" value="NZ_ML660164.1"/>
</dbReference>
<feature type="domain" description="MoaB/Mog" evidence="7">
    <location>
        <begin position="193"/>
        <end position="334"/>
    </location>
</feature>
<dbReference type="InterPro" id="IPR036425">
    <property type="entry name" value="MoaB/Mog-like_dom_sf"/>
</dbReference>
<dbReference type="Gene3D" id="2.40.340.10">
    <property type="entry name" value="MoeA, C-terminal, domain IV"/>
    <property type="match status" value="1"/>
</dbReference>
<dbReference type="PANTHER" id="PTHR10192">
    <property type="entry name" value="MOLYBDOPTERIN BIOSYNTHESIS PROTEIN"/>
    <property type="match status" value="1"/>
</dbReference>
<comment type="pathway">
    <text evidence="2 6">Cofactor biosynthesis; molybdopterin biosynthesis.</text>
</comment>
<evidence type="ECO:0000256" key="1">
    <source>
        <dbReference type="ARBA" id="ARBA00002901"/>
    </source>
</evidence>
<evidence type="ECO:0000256" key="2">
    <source>
        <dbReference type="ARBA" id="ARBA00005046"/>
    </source>
</evidence>
<dbReference type="Gene3D" id="3.40.980.10">
    <property type="entry name" value="MoaB/Mog-like domain"/>
    <property type="match status" value="1"/>
</dbReference>
<keyword evidence="6 8" id="KW-0808">Transferase</keyword>
<sequence length="421" mass="46140">MNDNQSNRYTENYLIDFAQAQQLLIEHSSPVDTEIVDINDASGRVLAQSISSPVFVPPFNNSAMDGYAVNSQDLCGADQSNPISLELIGLTAAGDNIESITDTKGKAWKIMTGAPVPEGFDSIIPVENTQLEGNQVVCFSTPKLAAHIRKRGEDFSEGEAITSWGTIINANTVMAFAALGIAKVKVFKKVNVSVFSTGKELVDDPNQSLKPGQIRNSNKPFIFEWFKDLPVEVHDAGTNFDEVEKFVTDLQQELNKGTEIIISSGAVSMGDFDFIPQTIKKLGGEIIFHKSKIRPGKPILFAKFPNGSYYFGLPGNPISSAIGLRFFVSSLLRNILGLPQEKPLTAVVQNGMNKKVGFRVILKAAVNINSTKLETTILEGQESFKIKPLTQANGWAVAPENKETIEKGDIIDFYPTMLYWQ</sequence>
<evidence type="ECO:0000313" key="8">
    <source>
        <dbReference type="EMBL" id="TQV87524.1"/>
    </source>
</evidence>
<dbReference type="EMBL" id="VIKS01000007">
    <property type="protein sequence ID" value="TQV87524.1"/>
    <property type="molecule type" value="Genomic_DNA"/>
</dbReference>
<dbReference type="SMART" id="SM00852">
    <property type="entry name" value="MoCF_biosynth"/>
    <property type="match status" value="1"/>
</dbReference>
<evidence type="ECO:0000256" key="4">
    <source>
        <dbReference type="ARBA" id="ARBA00023150"/>
    </source>
</evidence>
<accession>A0A545UDH4</accession>
<dbReference type="GO" id="GO:0006777">
    <property type="term" value="P:Mo-molybdopterin cofactor biosynthetic process"/>
    <property type="evidence" value="ECO:0007669"/>
    <property type="project" value="UniProtKB-UniRule"/>
</dbReference>
<dbReference type="EC" id="2.10.1.1" evidence="6"/>
<name>A0A545UDH4_9GAMM</name>
<dbReference type="SUPFAM" id="SSF63882">
    <property type="entry name" value="MoeA N-terminal region -like"/>
    <property type="match status" value="1"/>
</dbReference>
<dbReference type="CDD" id="cd00887">
    <property type="entry name" value="MoeA"/>
    <property type="match status" value="1"/>
</dbReference>
<dbReference type="GO" id="GO:0005829">
    <property type="term" value="C:cytosol"/>
    <property type="evidence" value="ECO:0007669"/>
    <property type="project" value="TreeGrafter"/>
</dbReference>
<dbReference type="AlphaFoldDB" id="A0A545UDH4"/>
<evidence type="ECO:0000256" key="5">
    <source>
        <dbReference type="ARBA" id="ARBA00047317"/>
    </source>
</evidence>
<organism evidence="8 9">
    <name type="scientific">Aliikangiella coralliicola</name>
    <dbReference type="NCBI Taxonomy" id="2592383"/>
    <lineage>
        <taxon>Bacteria</taxon>
        <taxon>Pseudomonadati</taxon>
        <taxon>Pseudomonadota</taxon>
        <taxon>Gammaproteobacteria</taxon>
        <taxon>Oceanospirillales</taxon>
        <taxon>Pleioneaceae</taxon>
        <taxon>Aliikangiella</taxon>
    </lineage>
</organism>
<keyword evidence="4 6" id="KW-0501">Molybdenum cofactor biosynthesis</keyword>
<dbReference type="Gene3D" id="3.90.105.10">
    <property type="entry name" value="Molybdopterin biosynthesis moea protein, domain 2"/>
    <property type="match status" value="1"/>
</dbReference>
<gene>
    <name evidence="8" type="ORF">FLL46_11665</name>
</gene>
<dbReference type="Proteomes" id="UP000315439">
    <property type="component" value="Unassembled WGS sequence"/>
</dbReference>
<reference evidence="8 9" key="1">
    <citation type="submission" date="2019-07" db="EMBL/GenBank/DDBJ databases">
        <title>Draft genome for Aliikangiella sp. M105.</title>
        <authorList>
            <person name="Wang G."/>
        </authorList>
    </citation>
    <scope>NUCLEOTIDE SEQUENCE [LARGE SCALE GENOMIC DNA]</scope>
    <source>
        <strain evidence="8 9">M105</strain>
    </source>
</reference>
<dbReference type="InterPro" id="IPR005110">
    <property type="entry name" value="MoeA_linker/N"/>
</dbReference>
<keyword evidence="9" id="KW-1185">Reference proteome</keyword>
<proteinExistence type="inferred from homology"/>
<dbReference type="OrthoDB" id="9804758at2"/>
<keyword evidence="6" id="KW-0460">Magnesium</keyword>
<dbReference type="Pfam" id="PF03453">
    <property type="entry name" value="MoeA_N"/>
    <property type="match status" value="1"/>
</dbReference>
<evidence type="ECO:0000259" key="7">
    <source>
        <dbReference type="SMART" id="SM00852"/>
    </source>
</evidence>
<dbReference type="InterPro" id="IPR036688">
    <property type="entry name" value="MoeA_C_domain_IV_sf"/>
</dbReference>